<dbReference type="AlphaFoldDB" id="S3K272"/>
<dbReference type="GO" id="GO:0009254">
    <property type="term" value="P:peptidoglycan turnover"/>
    <property type="evidence" value="ECO:0007669"/>
    <property type="project" value="TreeGrafter"/>
</dbReference>
<dbReference type="OrthoDB" id="9805821at2"/>
<name>S3K272_TREMA</name>
<evidence type="ECO:0000256" key="5">
    <source>
        <dbReference type="ARBA" id="ARBA00023295"/>
    </source>
</evidence>
<dbReference type="EMBL" id="ATFF01000006">
    <property type="protein sequence ID" value="EPF31605.1"/>
    <property type="molecule type" value="Genomic_DNA"/>
</dbReference>
<evidence type="ECO:0000313" key="7">
    <source>
        <dbReference type="EMBL" id="EPF31605.1"/>
    </source>
</evidence>
<comment type="catalytic activity">
    <reaction evidence="1">
        <text>Hydrolysis of terminal non-reducing N-acetyl-D-hexosamine residues in N-acetyl-beta-D-hexosaminides.</text>
        <dbReference type="EC" id="3.2.1.52"/>
    </reaction>
</comment>
<keyword evidence="4" id="KW-0378">Hydrolase</keyword>
<keyword evidence="8" id="KW-1185">Reference proteome</keyword>
<evidence type="ECO:0000256" key="4">
    <source>
        <dbReference type="ARBA" id="ARBA00022801"/>
    </source>
</evidence>
<protein>
    <recommendedName>
        <fullName evidence="3">beta-N-acetylhexosaminidase</fullName>
        <ecNumber evidence="3">3.2.1.52</ecNumber>
    </recommendedName>
</protein>
<dbReference type="GO" id="GO:0004563">
    <property type="term" value="F:beta-N-acetylhexosaminidase activity"/>
    <property type="evidence" value="ECO:0007669"/>
    <property type="project" value="UniProtKB-EC"/>
</dbReference>
<dbReference type="PANTHER" id="PTHR30480">
    <property type="entry name" value="BETA-HEXOSAMINIDASE-RELATED"/>
    <property type="match status" value="1"/>
</dbReference>
<comment type="similarity">
    <text evidence="2">Belongs to the glycosyl hydrolase 3 family.</text>
</comment>
<dbReference type="PATRIC" id="fig|1125699.3.peg.1977"/>
<dbReference type="STRING" id="1125699.HMPREF9194_01956"/>
<evidence type="ECO:0000313" key="8">
    <source>
        <dbReference type="Proteomes" id="UP000014541"/>
    </source>
</evidence>
<accession>S3K272</accession>
<gene>
    <name evidence="7" type="ORF">HMPREF9194_01956</name>
</gene>
<evidence type="ECO:0000259" key="6">
    <source>
        <dbReference type="Pfam" id="PF00933"/>
    </source>
</evidence>
<dbReference type="Gene3D" id="3.20.20.300">
    <property type="entry name" value="Glycoside hydrolase, family 3, N-terminal domain"/>
    <property type="match status" value="1"/>
</dbReference>
<dbReference type="InterPro" id="IPR001764">
    <property type="entry name" value="Glyco_hydro_3_N"/>
</dbReference>
<dbReference type="HOGENOM" id="CLU_008392_5_3_12"/>
<feature type="domain" description="Glycoside hydrolase family 3 N-terminal" evidence="6">
    <location>
        <begin position="16"/>
        <end position="345"/>
    </location>
</feature>
<dbReference type="PROSITE" id="PS00775">
    <property type="entry name" value="GLYCOSYL_HYDROL_F3"/>
    <property type="match status" value="1"/>
</dbReference>
<dbReference type="InterPro" id="IPR050226">
    <property type="entry name" value="NagZ_Beta-hexosaminidase"/>
</dbReference>
<dbReference type="EC" id="3.2.1.52" evidence="3"/>
<dbReference type="eggNOG" id="COG1472">
    <property type="taxonomic scope" value="Bacteria"/>
</dbReference>
<evidence type="ECO:0000256" key="3">
    <source>
        <dbReference type="ARBA" id="ARBA00012663"/>
    </source>
</evidence>
<comment type="caution">
    <text evidence="7">The sequence shown here is derived from an EMBL/GenBank/DDBJ whole genome shotgun (WGS) entry which is preliminary data.</text>
</comment>
<dbReference type="Pfam" id="PF00933">
    <property type="entry name" value="Glyco_hydro_3"/>
    <property type="match status" value="1"/>
</dbReference>
<dbReference type="InterPro" id="IPR017853">
    <property type="entry name" value="GH"/>
</dbReference>
<proteinExistence type="inferred from homology"/>
<dbReference type="RefSeq" id="WP_016526214.1">
    <property type="nucleotide sequence ID" value="NZ_KE332518.1"/>
</dbReference>
<dbReference type="InterPro" id="IPR019800">
    <property type="entry name" value="Glyco_hydro_3_AS"/>
</dbReference>
<dbReference type="InterPro" id="IPR036962">
    <property type="entry name" value="Glyco_hydro_3_N_sf"/>
</dbReference>
<sequence length="536" mass="59105">MHTTNDIKSIINKMSVKQKVGQLFLLAYPGKNPEIIKPLIDEYGIAGCYISQDNAETFDEAEQISSKLQAMASQTQNGIPLILGVDQEGSWGVLVPESHTGPGNLALGALSDSIRVADMYRVLGEEMLSVGYNALLGPCADVNLTPDSPIIGARSFGEDPEKVARCVAYAVQGCTVSGALATLKHFPGHGSTSGDTHREIPRVERTLYELFKTDLLPFIKGVEAGADIVMTSHILYPKIDPENPATLSPVILKDILRNRIGFKGIILSDSMNMGAIRKFYDPAESTLLALKAGVDIVMLSEEHYDHSADYLDKQLASLRKAEEAVKSGKLSVQEVDEKLFRILSLKLNKMQLRTPRLSAQRYSEAERIQNDISDQCVQVLQKGLWPLPKAGTRICINAAPETAYRSLTNARGIGPNQKKTAYEYFKETLEKSGENFIYLNHNEALAENEDRFKRAEAILIVTEDYPLPGEDFPKAEQEKLAQKLATKYAEKTVIVGLRSPYEIKLYPKNVTYLCAFSSRGCAAKSAAKAILQFPQM</sequence>
<dbReference type="SUPFAM" id="SSF51445">
    <property type="entry name" value="(Trans)glycosidases"/>
    <property type="match status" value="1"/>
</dbReference>
<evidence type="ECO:0000256" key="2">
    <source>
        <dbReference type="ARBA" id="ARBA00005336"/>
    </source>
</evidence>
<evidence type="ECO:0000256" key="1">
    <source>
        <dbReference type="ARBA" id="ARBA00001231"/>
    </source>
</evidence>
<reference evidence="7 8" key="1">
    <citation type="submission" date="2013-04" db="EMBL/GenBank/DDBJ databases">
        <title>The Genome Sequence of Treponema maltophilum ATCC 51939.</title>
        <authorList>
            <consortium name="The Broad Institute Genomics Platform"/>
            <person name="Earl A."/>
            <person name="Ward D."/>
            <person name="Feldgarden M."/>
            <person name="Gevers D."/>
            <person name="Leonetti C."/>
            <person name="Blanton J.M."/>
            <person name="Dewhirst F.E."/>
            <person name="Izard J."/>
            <person name="Walker B."/>
            <person name="Young S."/>
            <person name="Zeng Q."/>
            <person name="Gargeya S."/>
            <person name="Fitzgerald M."/>
            <person name="Haas B."/>
            <person name="Abouelleil A."/>
            <person name="Allen A.W."/>
            <person name="Alvarado L."/>
            <person name="Arachchi H.M."/>
            <person name="Berlin A.M."/>
            <person name="Chapman S.B."/>
            <person name="Gainer-Dewar J."/>
            <person name="Goldberg J."/>
            <person name="Griggs A."/>
            <person name="Gujja S."/>
            <person name="Hansen M."/>
            <person name="Howarth C."/>
            <person name="Imamovic A."/>
            <person name="Ireland A."/>
            <person name="Larimer J."/>
            <person name="McCowan C."/>
            <person name="Murphy C."/>
            <person name="Pearson M."/>
            <person name="Poon T.W."/>
            <person name="Priest M."/>
            <person name="Roberts A."/>
            <person name="Saif S."/>
            <person name="Shea T."/>
            <person name="Sisk P."/>
            <person name="Sykes S."/>
            <person name="Wortman J."/>
            <person name="Nusbaum C."/>
            <person name="Birren B."/>
        </authorList>
    </citation>
    <scope>NUCLEOTIDE SEQUENCE [LARGE SCALE GENOMIC DNA]</scope>
    <source>
        <strain evidence="7 8">ATCC 51939</strain>
    </source>
</reference>
<organism evidence="7 8">
    <name type="scientific">Treponema maltophilum ATCC 51939</name>
    <dbReference type="NCBI Taxonomy" id="1125699"/>
    <lineage>
        <taxon>Bacteria</taxon>
        <taxon>Pseudomonadati</taxon>
        <taxon>Spirochaetota</taxon>
        <taxon>Spirochaetia</taxon>
        <taxon>Spirochaetales</taxon>
        <taxon>Treponemataceae</taxon>
        <taxon>Treponema</taxon>
    </lineage>
</organism>
<dbReference type="GO" id="GO:0005975">
    <property type="term" value="P:carbohydrate metabolic process"/>
    <property type="evidence" value="ECO:0007669"/>
    <property type="project" value="InterPro"/>
</dbReference>
<dbReference type="PANTHER" id="PTHR30480:SF13">
    <property type="entry name" value="BETA-HEXOSAMINIDASE"/>
    <property type="match status" value="1"/>
</dbReference>
<dbReference type="Proteomes" id="UP000014541">
    <property type="component" value="Unassembled WGS sequence"/>
</dbReference>
<keyword evidence="5" id="KW-0326">Glycosidase</keyword>